<dbReference type="AlphaFoldDB" id="A0A8J7SU55"/>
<protein>
    <submittedName>
        <fullName evidence="2">AzlD domain-containing protein</fullName>
    </submittedName>
</protein>
<feature type="transmembrane region" description="Helical" evidence="1">
    <location>
        <begin position="36"/>
        <end position="61"/>
    </location>
</feature>
<dbReference type="EMBL" id="JAESVP010000012">
    <property type="protein sequence ID" value="MBL4929946.1"/>
    <property type="molecule type" value="Genomic_DNA"/>
</dbReference>
<sequence>MRAEILTLALMVGAFTWAFRVLPTRADLSAMPEGGLLSRFLAATGPAAIATLFTASVLPMVQGGMPLPLAGGTVAVLAVFAATRSVVAATLAGSIAYGALFALT</sequence>
<name>A0A8J7SU55_9RHOB</name>
<evidence type="ECO:0000313" key="2">
    <source>
        <dbReference type="EMBL" id="MBL4929946.1"/>
    </source>
</evidence>
<keyword evidence="1" id="KW-0812">Transmembrane</keyword>
<accession>A0A8J7SU55</accession>
<proteinExistence type="predicted"/>
<dbReference type="Pfam" id="PF05437">
    <property type="entry name" value="AzlD"/>
    <property type="match status" value="1"/>
</dbReference>
<keyword evidence="1" id="KW-1133">Transmembrane helix</keyword>
<keyword evidence="3" id="KW-1185">Reference proteome</keyword>
<evidence type="ECO:0000313" key="3">
    <source>
        <dbReference type="Proteomes" id="UP000619033"/>
    </source>
</evidence>
<feature type="transmembrane region" description="Helical" evidence="1">
    <location>
        <begin position="73"/>
        <end position="100"/>
    </location>
</feature>
<dbReference type="Proteomes" id="UP000619033">
    <property type="component" value="Unassembled WGS sequence"/>
</dbReference>
<comment type="caution">
    <text evidence="2">The sequence shown here is derived from an EMBL/GenBank/DDBJ whole genome shotgun (WGS) entry which is preliminary data.</text>
</comment>
<organism evidence="2 3">
    <name type="scientific">Fuscibacter oryzae</name>
    <dbReference type="NCBI Taxonomy" id="2803939"/>
    <lineage>
        <taxon>Bacteria</taxon>
        <taxon>Pseudomonadati</taxon>
        <taxon>Pseudomonadota</taxon>
        <taxon>Alphaproteobacteria</taxon>
        <taxon>Rhodobacterales</taxon>
        <taxon>Paracoccaceae</taxon>
        <taxon>Fuscibacter</taxon>
    </lineage>
</organism>
<evidence type="ECO:0000256" key="1">
    <source>
        <dbReference type="SAM" id="Phobius"/>
    </source>
</evidence>
<keyword evidence="1" id="KW-0472">Membrane</keyword>
<dbReference type="InterPro" id="IPR008407">
    <property type="entry name" value="Brnchd-chn_aa_trnsp_AzlD"/>
</dbReference>
<dbReference type="RefSeq" id="WP_202662514.1">
    <property type="nucleotide sequence ID" value="NZ_JAESVP010000012.1"/>
</dbReference>
<reference evidence="2" key="1">
    <citation type="submission" date="2021-01" db="EMBL/GenBank/DDBJ databases">
        <title>Genome seq and assembly of Tabrizicola sp. KVB23.</title>
        <authorList>
            <person name="Chhetri G."/>
        </authorList>
    </citation>
    <scope>NUCLEOTIDE SEQUENCE</scope>
    <source>
        <strain evidence="2">KVB23</strain>
    </source>
</reference>
<gene>
    <name evidence="2" type="ORF">JI744_17735</name>
</gene>